<accession>A0ABS9U4F2</accession>
<dbReference type="Proteomes" id="UP001202922">
    <property type="component" value="Unassembled WGS sequence"/>
</dbReference>
<feature type="transmembrane region" description="Helical" evidence="11">
    <location>
        <begin position="352"/>
        <end position="375"/>
    </location>
</feature>
<proteinExistence type="predicted"/>
<organism evidence="13 14">
    <name type="scientific">Sinomonas terrae</name>
    <dbReference type="NCBI Taxonomy" id="2908838"/>
    <lineage>
        <taxon>Bacteria</taxon>
        <taxon>Bacillati</taxon>
        <taxon>Actinomycetota</taxon>
        <taxon>Actinomycetes</taxon>
        <taxon>Micrococcales</taxon>
        <taxon>Micrococcaceae</taxon>
        <taxon>Sinomonas</taxon>
    </lineage>
</organism>
<evidence type="ECO:0000256" key="2">
    <source>
        <dbReference type="ARBA" id="ARBA00022448"/>
    </source>
</evidence>
<keyword evidence="5" id="KW-0406">Ion transport</keyword>
<evidence type="ECO:0000256" key="5">
    <source>
        <dbReference type="ARBA" id="ARBA00023065"/>
    </source>
</evidence>
<evidence type="ECO:0000313" key="13">
    <source>
        <dbReference type="EMBL" id="MCH6471569.1"/>
    </source>
</evidence>
<feature type="transmembrane region" description="Helical" evidence="11">
    <location>
        <begin position="293"/>
        <end position="312"/>
    </location>
</feature>
<feature type="transmembrane region" description="Helical" evidence="11">
    <location>
        <begin position="415"/>
        <end position="435"/>
    </location>
</feature>
<dbReference type="SUPFAM" id="SSF54631">
    <property type="entry name" value="CBS-domain pair"/>
    <property type="match status" value="1"/>
</dbReference>
<evidence type="ECO:0000256" key="4">
    <source>
        <dbReference type="ARBA" id="ARBA00022989"/>
    </source>
</evidence>
<name>A0ABS9U4F2_9MICC</name>
<feature type="transmembrane region" description="Helical" evidence="11">
    <location>
        <begin position="382"/>
        <end position="409"/>
    </location>
</feature>
<feature type="transmembrane region" description="Helical" evidence="11">
    <location>
        <begin position="324"/>
        <end position="346"/>
    </location>
</feature>
<keyword evidence="10" id="KW-0129">CBS domain</keyword>
<dbReference type="InterPro" id="IPR001807">
    <property type="entry name" value="ClC"/>
</dbReference>
<dbReference type="CDD" id="cd00400">
    <property type="entry name" value="Voltage_gated_ClC"/>
    <property type="match status" value="1"/>
</dbReference>
<dbReference type="PRINTS" id="PR00762">
    <property type="entry name" value="CLCHANNEL"/>
</dbReference>
<evidence type="ECO:0000256" key="7">
    <source>
        <dbReference type="ARBA" id="ARBA00023173"/>
    </source>
</evidence>
<dbReference type="EMBL" id="JAKZBV010000001">
    <property type="protein sequence ID" value="MCH6471569.1"/>
    <property type="molecule type" value="Genomic_DNA"/>
</dbReference>
<evidence type="ECO:0000259" key="12">
    <source>
        <dbReference type="PROSITE" id="PS51371"/>
    </source>
</evidence>
<dbReference type="SUPFAM" id="SSF81340">
    <property type="entry name" value="Clc chloride channel"/>
    <property type="match status" value="1"/>
</dbReference>
<keyword evidence="2" id="KW-0813">Transport</keyword>
<feature type="transmembrane region" description="Helical" evidence="11">
    <location>
        <begin position="178"/>
        <end position="202"/>
    </location>
</feature>
<dbReference type="PANTHER" id="PTHR43427">
    <property type="entry name" value="CHLORIDE CHANNEL PROTEIN CLC-E"/>
    <property type="match status" value="1"/>
</dbReference>
<dbReference type="InterPro" id="IPR050368">
    <property type="entry name" value="ClC-type_chloride_channel"/>
</dbReference>
<protein>
    <submittedName>
        <fullName evidence="13">Chloride channel protein</fullName>
    </submittedName>
</protein>
<feature type="transmembrane region" description="Helical" evidence="11">
    <location>
        <begin position="78"/>
        <end position="98"/>
    </location>
</feature>
<keyword evidence="14" id="KW-1185">Reference proteome</keyword>
<feature type="transmembrane region" description="Helical" evidence="11">
    <location>
        <begin position="214"/>
        <end position="232"/>
    </location>
</feature>
<dbReference type="Pfam" id="PF00571">
    <property type="entry name" value="CBS"/>
    <property type="match status" value="2"/>
</dbReference>
<evidence type="ECO:0000256" key="9">
    <source>
        <dbReference type="ARBA" id="ARBA00023303"/>
    </source>
</evidence>
<evidence type="ECO:0000256" key="10">
    <source>
        <dbReference type="PROSITE-ProRule" id="PRU00703"/>
    </source>
</evidence>
<feature type="transmembrane region" description="Helical" evidence="11">
    <location>
        <begin position="252"/>
        <end position="273"/>
    </location>
</feature>
<dbReference type="Gene3D" id="1.10.3080.10">
    <property type="entry name" value="Clc chloride channel"/>
    <property type="match status" value="1"/>
</dbReference>
<keyword evidence="3 11" id="KW-0812">Transmembrane</keyword>
<evidence type="ECO:0000313" key="14">
    <source>
        <dbReference type="Proteomes" id="UP001202922"/>
    </source>
</evidence>
<keyword evidence="9" id="KW-0407">Ion channel</keyword>
<feature type="transmembrane region" description="Helical" evidence="11">
    <location>
        <begin position="29"/>
        <end position="51"/>
    </location>
</feature>
<dbReference type="Pfam" id="PF00654">
    <property type="entry name" value="Voltage_CLC"/>
    <property type="match status" value="1"/>
</dbReference>
<reference evidence="13 14" key="1">
    <citation type="submission" date="2022-03" db="EMBL/GenBank/DDBJ databases">
        <title>Sinomonas sp. isolated from a soil.</title>
        <authorList>
            <person name="Han J."/>
            <person name="Kim D.-U."/>
        </authorList>
    </citation>
    <scope>NUCLEOTIDE SEQUENCE [LARGE SCALE GENOMIC DNA]</scope>
    <source>
        <strain evidence="13 14">5-5</strain>
    </source>
</reference>
<evidence type="ECO:0000256" key="6">
    <source>
        <dbReference type="ARBA" id="ARBA00023136"/>
    </source>
</evidence>
<keyword evidence="6 11" id="KW-0472">Membrane</keyword>
<dbReference type="InterPro" id="IPR000644">
    <property type="entry name" value="CBS_dom"/>
</dbReference>
<keyword evidence="4 11" id="KW-1133">Transmembrane helix</keyword>
<dbReference type="InterPro" id="IPR014743">
    <property type="entry name" value="Cl-channel_core"/>
</dbReference>
<evidence type="ECO:0000256" key="1">
    <source>
        <dbReference type="ARBA" id="ARBA00004141"/>
    </source>
</evidence>
<dbReference type="CDD" id="cd02205">
    <property type="entry name" value="CBS_pair_SF"/>
    <property type="match status" value="1"/>
</dbReference>
<dbReference type="InterPro" id="IPR046342">
    <property type="entry name" value="CBS_dom_sf"/>
</dbReference>
<dbReference type="PANTHER" id="PTHR43427:SF6">
    <property type="entry name" value="CHLORIDE CHANNEL PROTEIN CLC-E"/>
    <property type="match status" value="1"/>
</dbReference>
<keyword evidence="8" id="KW-0868">Chloride</keyword>
<evidence type="ECO:0000256" key="8">
    <source>
        <dbReference type="ARBA" id="ARBA00023214"/>
    </source>
</evidence>
<feature type="domain" description="CBS" evidence="12">
    <location>
        <begin position="471"/>
        <end position="527"/>
    </location>
</feature>
<dbReference type="PROSITE" id="PS51371">
    <property type="entry name" value="CBS"/>
    <property type="match status" value="1"/>
</dbReference>
<comment type="subcellular location">
    <subcellularLocation>
        <location evidence="1">Membrane</location>
        <topology evidence="1">Multi-pass membrane protein</topology>
    </subcellularLocation>
</comment>
<keyword evidence="7" id="KW-0869">Chloride channel</keyword>
<sequence length="604" mass="61143">MPSAAVRGSRIRALGRGVGERLGVGSLPLVLLAVIVGLGAGLAAVAFRWLIVGATQLFSGAADYAGTVGHPANHWVPWLGPAFVVLAPAVGGLVYGPLVHFFAREARGHGVPEVMYAVARRGGRIKGRVAVVKALASALTIGSGGSVGREGPIVQIGSALGSRLGTLAGSSEAQLRTLVACGAAGGIAATFNAPIAGVFFALELILRDFAARSFAAVMLSSIAASVVGRALLGNYPFLHLPAFTASNPAEMLLFALLGLVAGGIGVLFSKILYAIEDVCDWLWRGPEWVRPAVGGLLLGCLLLALPQMYGVGYPVLENSVLGHYALGFLLVLAAAKILATSLTIGIGGSGGVFAPSLFVGATAGAAFGQAVALVFPSLGGDAGAFALVGMGAVFAGSTRAAITAGLIIFELSGEYSLILPLLLAVLVATAVSALASRDTIYTRKLLRRGVDISAPVRGRDALGLHTVGEAMGHAPEPVLDSISAKEAGRQLMGTDARALPVVDSAGRVVGVITPAVLAAGLEEEEDGADRLTVGALAQAAAALERDERLDSAAEAVLAAGETDGLPVVDGDGSLCGWLSTEHVLQRIIAAAEGSRQAHGSKSPR</sequence>
<comment type="caution">
    <text evidence="13">The sequence shown here is derived from an EMBL/GenBank/DDBJ whole genome shotgun (WGS) entry which is preliminary data.</text>
</comment>
<dbReference type="Gene3D" id="3.10.580.10">
    <property type="entry name" value="CBS-domain"/>
    <property type="match status" value="1"/>
</dbReference>
<dbReference type="RefSeq" id="WP_241055443.1">
    <property type="nucleotide sequence ID" value="NZ_JAKZBV010000001.1"/>
</dbReference>
<evidence type="ECO:0000256" key="3">
    <source>
        <dbReference type="ARBA" id="ARBA00022692"/>
    </source>
</evidence>
<evidence type="ECO:0000256" key="11">
    <source>
        <dbReference type="SAM" id="Phobius"/>
    </source>
</evidence>
<gene>
    <name evidence="13" type="ORF">L0M17_16560</name>
</gene>